<organism evidence="1 2">
    <name type="scientific">Nocardioides panacihumi</name>
    <dbReference type="NCBI Taxonomy" id="400774"/>
    <lineage>
        <taxon>Bacteria</taxon>
        <taxon>Bacillati</taxon>
        <taxon>Actinomycetota</taxon>
        <taxon>Actinomycetes</taxon>
        <taxon>Propionibacteriales</taxon>
        <taxon>Nocardioidaceae</taxon>
        <taxon>Nocardioides</taxon>
    </lineage>
</organism>
<dbReference type="InterPro" id="IPR027417">
    <property type="entry name" value="P-loop_NTPase"/>
</dbReference>
<dbReference type="RefSeq" id="WP_344044513.1">
    <property type="nucleotide sequence ID" value="NZ_BAAAPB010000002.1"/>
</dbReference>
<proteinExistence type="predicted"/>
<keyword evidence="2" id="KW-1185">Reference proteome</keyword>
<evidence type="ECO:0000313" key="2">
    <source>
        <dbReference type="Proteomes" id="UP001500571"/>
    </source>
</evidence>
<gene>
    <name evidence="1" type="ORF">GCM10009798_18440</name>
</gene>
<name>A0ABP5C8F4_9ACTN</name>
<protein>
    <submittedName>
        <fullName evidence="1">AAA family ATPase</fullName>
    </submittedName>
</protein>
<dbReference type="EMBL" id="BAAAPB010000002">
    <property type="protein sequence ID" value="GAA1959211.1"/>
    <property type="molecule type" value="Genomic_DNA"/>
</dbReference>
<evidence type="ECO:0000313" key="1">
    <source>
        <dbReference type="EMBL" id="GAA1959211.1"/>
    </source>
</evidence>
<dbReference type="SUPFAM" id="SSF52540">
    <property type="entry name" value="P-loop containing nucleoside triphosphate hydrolases"/>
    <property type="match status" value="1"/>
</dbReference>
<dbReference type="Gene3D" id="3.40.50.300">
    <property type="entry name" value="P-loop containing nucleotide triphosphate hydrolases"/>
    <property type="match status" value="1"/>
</dbReference>
<accession>A0ABP5C8F4</accession>
<reference evidence="2" key="1">
    <citation type="journal article" date="2019" name="Int. J. Syst. Evol. Microbiol.">
        <title>The Global Catalogue of Microorganisms (GCM) 10K type strain sequencing project: providing services to taxonomists for standard genome sequencing and annotation.</title>
        <authorList>
            <consortium name="The Broad Institute Genomics Platform"/>
            <consortium name="The Broad Institute Genome Sequencing Center for Infectious Disease"/>
            <person name="Wu L."/>
            <person name="Ma J."/>
        </authorList>
    </citation>
    <scope>NUCLEOTIDE SEQUENCE [LARGE SCALE GENOMIC DNA]</scope>
    <source>
        <strain evidence="2">JCM 15309</strain>
    </source>
</reference>
<dbReference type="Proteomes" id="UP001500571">
    <property type="component" value="Unassembled WGS sequence"/>
</dbReference>
<comment type="caution">
    <text evidence="1">The sequence shown here is derived from an EMBL/GenBank/DDBJ whole genome shotgun (WGS) entry which is preliminary data.</text>
</comment>
<sequence>MGSPSDDAREVLALTLARPATLGRGRLVCVDGPTGSGKTTLAAALAELAPDAVVVHTDEMLEGWDGLVGLAAAVQALLEPLARDEVGTWRRWDWLAGAWAETHALAPTGLLVLEGVGSWSPYLAPWVTALVWTDAPRDLRMRRGIDRDGDTFAPYWAQWARDEDALFARDRTRDHADVVVTT</sequence>